<feature type="domain" description="Peptidase M48" evidence="10">
    <location>
        <begin position="101"/>
        <end position="297"/>
    </location>
</feature>
<evidence type="ECO:0000256" key="2">
    <source>
        <dbReference type="ARBA" id="ARBA00022723"/>
    </source>
</evidence>
<dbReference type="Gene3D" id="1.25.40.10">
    <property type="entry name" value="Tetratricopeptide repeat domain"/>
    <property type="match status" value="1"/>
</dbReference>
<feature type="binding site" evidence="8">
    <location>
        <position position="168"/>
    </location>
    <ligand>
        <name>Zn(2+)</name>
        <dbReference type="ChEBI" id="CHEBI:29105"/>
        <note>catalytic</note>
    </ligand>
</feature>
<evidence type="ECO:0000313" key="12">
    <source>
        <dbReference type="Proteomes" id="UP000663400"/>
    </source>
</evidence>
<evidence type="ECO:0000256" key="9">
    <source>
        <dbReference type="SAM" id="MobiDB-lite"/>
    </source>
</evidence>
<organism evidence="11 12">
    <name type="scientific">Lysobacter arenosi</name>
    <dbReference type="NCBI Taxonomy" id="2795387"/>
    <lineage>
        <taxon>Bacteria</taxon>
        <taxon>Pseudomonadati</taxon>
        <taxon>Pseudomonadota</taxon>
        <taxon>Gammaproteobacteria</taxon>
        <taxon>Lysobacterales</taxon>
        <taxon>Lysobacteraceae</taxon>
        <taxon>Lysobacter</taxon>
    </lineage>
</organism>
<dbReference type="HAMAP" id="MF_00997">
    <property type="entry name" value="Protease_BepA"/>
    <property type="match status" value="1"/>
</dbReference>
<evidence type="ECO:0000256" key="4">
    <source>
        <dbReference type="ARBA" id="ARBA00022764"/>
    </source>
</evidence>
<keyword evidence="3 8" id="KW-0732">Signal</keyword>
<evidence type="ECO:0000256" key="5">
    <source>
        <dbReference type="ARBA" id="ARBA00022801"/>
    </source>
</evidence>
<evidence type="ECO:0000256" key="3">
    <source>
        <dbReference type="ARBA" id="ARBA00022729"/>
    </source>
</evidence>
<feature type="binding site" evidence="8">
    <location>
        <position position="164"/>
    </location>
    <ligand>
        <name>Zn(2+)</name>
        <dbReference type="ChEBI" id="CHEBI:29105"/>
        <note>catalytic</note>
    </ligand>
</feature>
<evidence type="ECO:0000256" key="6">
    <source>
        <dbReference type="ARBA" id="ARBA00022833"/>
    </source>
</evidence>
<protein>
    <recommendedName>
        <fullName evidence="8">Putative beta-barrel assembly-enhancing protease</fullName>
        <ecNumber evidence="8">3.4.-.-</ecNumber>
    </recommendedName>
</protein>
<evidence type="ECO:0000256" key="8">
    <source>
        <dbReference type="HAMAP-Rule" id="MF_00997"/>
    </source>
</evidence>
<dbReference type="EC" id="3.4.-.-" evidence="8"/>
<feature type="active site" evidence="8">
    <location>
        <position position="165"/>
    </location>
</feature>
<dbReference type="SUPFAM" id="SSF48452">
    <property type="entry name" value="TPR-like"/>
    <property type="match status" value="1"/>
</dbReference>
<keyword evidence="4 8" id="KW-0574">Periplasm</keyword>
<keyword evidence="5 8" id="KW-0378">Hydrolase</keyword>
<feature type="region of interest" description="Disordered" evidence="9">
    <location>
        <begin position="1"/>
        <end position="20"/>
    </location>
</feature>
<comment type="cofactor">
    <cofactor evidence="8">
        <name>Zn(2+)</name>
        <dbReference type="ChEBI" id="CHEBI:29105"/>
    </cofactor>
    <text evidence="8">Binds 1 zinc ion per subunit.</text>
</comment>
<evidence type="ECO:0000256" key="7">
    <source>
        <dbReference type="ARBA" id="ARBA00023049"/>
    </source>
</evidence>
<dbReference type="PANTHER" id="PTHR22726">
    <property type="entry name" value="METALLOENDOPEPTIDASE OMA1"/>
    <property type="match status" value="1"/>
</dbReference>
<evidence type="ECO:0000313" key="11">
    <source>
        <dbReference type="EMBL" id="QSX75312.1"/>
    </source>
</evidence>
<name>A0ABX7REE0_9GAMM</name>
<dbReference type="Proteomes" id="UP000663400">
    <property type="component" value="Chromosome"/>
</dbReference>
<dbReference type="Pfam" id="PF01435">
    <property type="entry name" value="Peptidase_M48"/>
    <property type="match status" value="1"/>
</dbReference>
<feature type="active site" description="Proton donor" evidence="8">
    <location>
        <position position="238"/>
    </location>
</feature>
<evidence type="ECO:0000259" key="10">
    <source>
        <dbReference type="Pfam" id="PF01435"/>
    </source>
</evidence>
<gene>
    <name evidence="11" type="ORF">HIV01_001705</name>
</gene>
<keyword evidence="7 8" id="KW-0482">Metalloprotease</keyword>
<dbReference type="InterPro" id="IPR001915">
    <property type="entry name" value="Peptidase_M48"/>
</dbReference>
<dbReference type="Gene3D" id="3.30.2010.10">
    <property type="entry name" value="Metalloproteases ('zincins'), catalytic domain"/>
    <property type="match status" value="1"/>
</dbReference>
<keyword evidence="1 8" id="KW-0645">Protease</keyword>
<keyword evidence="12" id="KW-1185">Reference proteome</keyword>
<dbReference type="InterPro" id="IPR011990">
    <property type="entry name" value="TPR-like_helical_dom_sf"/>
</dbReference>
<feature type="region of interest" description="Disordered" evidence="9">
    <location>
        <begin position="311"/>
        <end position="343"/>
    </location>
</feature>
<dbReference type="PANTHER" id="PTHR22726:SF1">
    <property type="entry name" value="METALLOENDOPEPTIDASE OMA1, MITOCHONDRIAL"/>
    <property type="match status" value="1"/>
</dbReference>
<feature type="binding site" evidence="8">
    <location>
        <position position="234"/>
    </location>
    <ligand>
        <name>Zn(2+)</name>
        <dbReference type="ChEBI" id="CHEBI:29105"/>
        <note>catalytic</note>
    </ligand>
</feature>
<evidence type="ECO:0000256" key="1">
    <source>
        <dbReference type="ARBA" id="ARBA00022670"/>
    </source>
</evidence>
<comment type="similarity">
    <text evidence="8">Belongs to the peptidase M48 family. BepA subfamily.</text>
</comment>
<keyword evidence="6 8" id="KW-0862">Zinc</keyword>
<proteinExistence type="inferred from homology"/>
<accession>A0ABX7REE0</accession>
<reference evidence="11 12" key="1">
    <citation type="submission" date="2021-02" db="EMBL/GenBank/DDBJ databases">
        <title>Lysobacter arenosi sp. nov., isolated from soil of gangwondo yeongwol, south Korea.</title>
        <authorList>
            <person name="Kim K.R."/>
            <person name="Kim K.H."/>
            <person name="Jeon C.O."/>
        </authorList>
    </citation>
    <scope>NUCLEOTIDE SEQUENCE [LARGE SCALE GENOMIC DNA]</scope>
    <source>
        <strain evidence="11 12">R7</strain>
    </source>
</reference>
<comment type="function">
    <text evidence="8">Functions as both a chaperone and a metalloprotease. Maintains the integrity of the outer membrane by promoting either the assembly or the elimination of outer membrane proteins, depending on their folding state.</text>
</comment>
<sequence>MAPGGPCGQVPAPGLTADSSGREILPRTVRGITCLRRIALLTAALTLAVASVCAPAQESNLPDIGSSAGELLTPRQQEAYGAMMLAQLRHYDYLLEDPLIDSWLDTLGTRLAANSDRPRQPFTFFMLRERQINAFATLGGYIGVNSGLVLAAEREDEVAGVLSHEIAHVTQQHVLRGAERAQRDQLPILLAMLGAIVAAQAAGGNSDDDAAQAAMASAMGLMQQRQIDYTRSNESEADRLGIQTLARSHYDPEAMADFFATLQARSRSNGANYWGESPDWLMTHPVTITRITEAKERAARIKREQGGVAEVCVRDPDGPPQCRTDSTAKPQYSLDGSNNPLLPPSLDVGAQLNAAAQSGGTGRFEFARERLRVLSADSPGDALREYERLAGGKKFTDAQRYGQALARLRGNQAAVAATTLAELLAEHPGDMWLNLAMGQAEARSGKAAAATTRFETMLRQTPNSRAVVLTYAEVLSERNTVEAGKRAQAVLRPLLGNSGNDAIFQSTFARACEIAGDPIRAGEAYAEAAYLNGRPEQALVQLNTLKRRSDLDYYARARIESRIAAITPTVLELKRQGIRDEDLRRQ</sequence>
<feature type="compositionally biased region" description="Polar residues" evidence="9">
    <location>
        <begin position="323"/>
        <end position="340"/>
    </location>
</feature>
<dbReference type="EMBL" id="CP071517">
    <property type="protein sequence ID" value="QSX75312.1"/>
    <property type="molecule type" value="Genomic_DNA"/>
</dbReference>
<comment type="subcellular location">
    <subcellularLocation>
        <location evidence="8">Periplasm</location>
    </subcellularLocation>
</comment>
<keyword evidence="2 8" id="KW-0479">Metal-binding</keyword>
<dbReference type="InterPro" id="IPR030873">
    <property type="entry name" value="Protease_BepA"/>
</dbReference>
<dbReference type="InterPro" id="IPR051156">
    <property type="entry name" value="Mito/Outer_Membr_Metalloprot"/>
</dbReference>